<dbReference type="EC" id="3.5.4.10" evidence="10"/>
<dbReference type="PANTHER" id="PTHR11692:SF0">
    <property type="entry name" value="BIFUNCTIONAL PURINE BIOSYNTHESIS PROTEIN ATIC"/>
    <property type="match status" value="1"/>
</dbReference>
<dbReference type="SUPFAM" id="SSF52335">
    <property type="entry name" value="Methylglyoxal synthase-like"/>
    <property type="match status" value="1"/>
</dbReference>
<sequence>MKIKTALISVYDKSGILELAQKLFDNNVEIISSGGTSKYLKENNIKVTEVEDYTGFSEIFDGRVKTLHPKIHAGILARGEKDSEELKKMGAKKIDLVVVNLYPFKEEVRKGSSNDEIIEKIDIGGPTMLRAAAKNYKYTIAVGDPTDYSEISLDGMSELQSRKLASNIFNKTNLYDSDVASWLKDTKEINLRYGENPHQSAKLKVETTSPIDFLNPLQGKQISYNNVADAMAAWNCVNEFEKPSVCIVKHTNPCGVASDMNLENAYKKAFSTDPTSAFGGVIALNQKADSKVITSIMANQFVEVLIAPDFDQEAINLLKKKENIRVLKGDKFEHFTESYKFNSGVYLEQTDDNLNFEKIKLESNTKAKPDSNDINDLLFAMKVAKHVKSNAIVIAKDEMTLGIGAGQMSRVISTKIAFMKAKEEKLDVKDCVLASDAFFPFRDNIDIAANEGVKHIIQPGGSVKDDEVIAAADEHGISMTMTGYRHFKH</sequence>
<protein>
    <recommendedName>
        <fullName evidence="10">Bifunctional purine biosynthesis protein PurH</fullName>
    </recommendedName>
    <domain>
        <recommendedName>
            <fullName evidence="10">Phosphoribosylaminoimidazolecarboxamide formyltransferase</fullName>
            <ecNumber evidence="10">2.1.2.3</ecNumber>
        </recommendedName>
        <alternativeName>
            <fullName evidence="10">AICAR transformylase</fullName>
        </alternativeName>
    </domain>
    <domain>
        <recommendedName>
            <fullName evidence="10">IMP cyclohydrolase</fullName>
            <ecNumber evidence="10">3.5.4.10</ecNumber>
        </recommendedName>
        <alternativeName>
            <fullName evidence="10">ATIC</fullName>
        </alternativeName>
        <alternativeName>
            <fullName evidence="10">IMP synthase</fullName>
        </alternativeName>
        <alternativeName>
            <fullName evidence="10">Inosinicase</fullName>
        </alternativeName>
    </domain>
</protein>
<dbReference type="SMART" id="SM00798">
    <property type="entry name" value="AICARFT_IMPCHas"/>
    <property type="match status" value="1"/>
</dbReference>
<organism evidence="12 13">
    <name type="scientific">SAR86 cluster bacterium</name>
    <dbReference type="NCBI Taxonomy" id="2030880"/>
    <lineage>
        <taxon>Bacteria</taxon>
        <taxon>Pseudomonadati</taxon>
        <taxon>Pseudomonadota</taxon>
        <taxon>Gammaproteobacteria</taxon>
        <taxon>SAR86 cluster</taxon>
    </lineage>
</organism>
<name>A0A9Q8TZG1_9GAMM</name>
<dbReference type="HAMAP" id="MF_00139">
    <property type="entry name" value="PurH"/>
    <property type="match status" value="1"/>
</dbReference>
<dbReference type="Proteomes" id="UP001056381">
    <property type="component" value="Chromosome"/>
</dbReference>
<reference evidence="12" key="1">
    <citation type="submission" date="2022-05" db="EMBL/GenBank/DDBJ databases">
        <title>Single-amplified genomics reveal most streamlined microbe among free-living bacteria.</title>
        <authorList>
            <person name="Roda-Garcia J."/>
            <person name="Haro-Moreno J.M."/>
            <person name="Rodriguez-Valera F."/>
            <person name="Almagro-Moreno S."/>
            <person name="Lopez-Perez M."/>
        </authorList>
    </citation>
    <scope>NUCLEOTIDE SEQUENCE</scope>
    <source>
        <strain evidence="12">TMED112-D2-2</strain>
    </source>
</reference>
<dbReference type="GO" id="GO:0005829">
    <property type="term" value="C:cytosol"/>
    <property type="evidence" value="ECO:0007669"/>
    <property type="project" value="TreeGrafter"/>
</dbReference>
<dbReference type="InterPro" id="IPR036914">
    <property type="entry name" value="MGS-like_dom_sf"/>
</dbReference>
<dbReference type="InterPro" id="IPR016193">
    <property type="entry name" value="Cytidine_deaminase-like"/>
</dbReference>
<evidence type="ECO:0000256" key="10">
    <source>
        <dbReference type="HAMAP-Rule" id="MF_00139"/>
    </source>
</evidence>
<dbReference type="GO" id="GO:0006189">
    <property type="term" value="P:'de novo' IMP biosynthetic process"/>
    <property type="evidence" value="ECO:0007669"/>
    <property type="project" value="UniProtKB-UniRule"/>
</dbReference>
<dbReference type="PIRSF" id="PIRSF000414">
    <property type="entry name" value="AICARFT_IMPCHas"/>
    <property type="match status" value="1"/>
</dbReference>
<evidence type="ECO:0000256" key="9">
    <source>
        <dbReference type="ARBA" id="ARBA00050687"/>
    </source>
</evidence>
<evidence type="ECO:0000256" key="3">
    <source>
        <dbReference type="ARBA" id="ARBA00007667"/>
    </source>
</evidence>
<gene>
    <name evidence="10 12" type="primary">purH</name>
    <name evidence="12" type="ORF">M9B40_00395</name>
</gene>
<evidence type="ECO:0000313" key="12">
    <source>
        <dbReference type="EMBL" id="URQ63729.1"/>
    </source>
</evidence>
<keyword evidence="13" id="KW-1185">Reference proteome</keyword>
<dbReference type="GO" id="GO:0004643">
    <property type="term" value="F:phosphoribosylaminoimidazolecarboxamide formyltransferase activity"/>
    <property type="evidence" value="ECO:0007669"/>
    <property type="project" value="UniProtKB-UniRule"/>
</dbReference>
<dbReference type="PANTHER" id="PTHR11692">
    <property type="entry name" value="BIFUNCTIONAL PURINE BIOSYNTHESIS PROTEIN PURH"/>
    <property type="match status" value="1"/>
</dbReference>
<comment type="catalytic activity">
    <reaction evidence="9 10">
        <text>IMP + H2O = 5-formamido-1-(5-phospho-D-ribosyl)imidazole-4-carboxamide</text>
        <dbReference type="Rhea" id="RHEA:18445"/>
        <dbReference type="ChEBI" id="CHEBI:15377"/>
        <dbReference type="ChEBI" id="CHEBI:58053"/>
        <dbReference type="ChEBI" id="CHEBI:58467"/>
        <dbReference type="EC" id="3.5.4.10"/>
    </reaction>
</comment>
<keyword evidence="4 10" id="KW-0808">Transferase</keyword>
<evidence type="ECO:0000256" key="6">
    <source>
        <dbReference type="ARBA" id="ARBA00022801"/>
    </source>
</evidence>
<dbReference type="CDD" id="cd01421">
    <property type="entry name" value="IMPCH"/>
    <property type="match status" value="1"/>
</dbReference>
<dbReference type="AlphaFoldDB" id="A0A9Q8TZG1"/>
<keyword evidence="5 10" id="KW-0658">Purine biosynthesis</keyword>
<evidence type="ECO:0000256" key="5">
    <source>
        <dbReference type="ARBA" id="ARBA00022755"/>
    </source>
</evidence>
<comment type="pathway">
    <text evidence="1 10">Purine metabolism; IMP biosynthesis via de novo pathway; IMP from 5-formamido-1-(5-phospho-D-ribosyl)imidazole-4-carboxamide: step 1/1.</text>
</comment>
<evidence type="ECO:0000256" key="7">
    <source>
        <dbReference type="ARBA" id="ARBA00023268"/>
    </source>
</evidence>
<comment type="pathway">
    <text evidence="2 10">Purine metabolism; IMP biosynthesis via de novo pathway; 5-formamido-1-(5-phospho-D-ribosyl)imidazole-4-carboxamide from 5-amino-1-(5-phospho-D-ribosyl)imidazole-4-carboxamide (10-formyl THF route): step 1/1.</text>
</comment>
<dbReference type="InterPro" id="IPR011607">
    <property type="entry name" value="MGS-like_dom"/>
</dbReference>
<evidence type="ECO:0000256" key="8">
    <source>
        <dbReference type="ARBA" id="ARBA00050488"/>
    </source>
</evidence>
<evidence type="ECO:0000259" key="11">
    <source>
        <dbReference type="PROSITE" id="PS51855"/>
    </source>
</evidence>
<comment type="domain">
    <text evidence="10">The IMP cyclohydrolase activity resides in the N-terminal region.</text>
</comment>
<evidence type="ECO:0000256" key="1">
    <source>
        <dbReference type="ARBA" id="ARBA00004844"/>
    </source>
</evidence>
<dbReference type="FunFam" id="3.40.50.1380:FF:000001">
    <property type="entry name" value="Bifunctional purine biosynthesis protein PurH"/>
    <property type="match status" value="1"/>
</dbReference>
<keyword evidence="7 10" id="KW-0511">Multifunctional enzyme</keyword>
<feature type="domain" description="MGS-like" evidence="11">
    <location>
        <begin position="1"/>
        <end position="143"/>
    </location>
</feature>
<evidence type="ECO:0000256" key="4">
    <source>
        <dbReference type="ARBA" id="ARBA00022679"/>
    </source>
</evidence>
<dbReference type="Pfam" id="PF02142">
    <property type="entry name" value="MGS"/>
    <property type="match status" value="1"/>
</dbReference>
<keyword evidence="6 10" id="KW-0378">Hydrolase</keyword>
<dbReference type="InterPro" id="IPR002695">
    <property type="entry name" value="PurH-like"/>
</dbReference>
<comment type="catalytic activity">
    <reaction evidence="8 10">
        <text>(6R)-10-formyltetrahydrofolate + 5-amino-1-(5-phospho-beta-D-ribosyl)imidazole-4-carboxamide = 5-formamido-1-(5-phospho-D-ribosyl)imidazole-4-carboxamide + (6S)-5,6,7,8-tetrahydrofolate</text>
        <dbReference type="Rhea" id="RHEA:22192"/>
        <dbReference type="ChEBI" id="CHEBI:57453"/>
        <dbReference type="ChEBI" id="CHEBI:58467"/>
        <dbReference type="ChEBI" id="CHEBI:58475"/>
        <dbReference type="ChEBI" id="CHEBI:195366"/>
        <dbReference type="EC" id="2.1.2.3"/>
    </reaction>
</comment>
<dbReference type="SUPFAM" id="SSF53927">
    <property type="entry name" value="Cytidine deaminase-like"/>
    <property type="match status" value="1"/>
</dbReference>
<evidence type="ECO:0000313" key="13">
    <source>
        <dbReference type="Proteomes" id="UP001056381"/>
    </source>
</evidence>
<dbReference type="FunFam" id="3.40.140.20:FF:000001">
    <property type="entry name" value="Bifunctional purine biosynthesis protein PurH"/>
    <property type="match status" value="1"/>
</dbReference>
<proteinExistence type="inferred from homology"/>
<dbReference type="Gene3D" id="3.40.140.20">
    <property type="match status" value="2"/>
</dbReference>
<dbReference type="SMART" id="SM00851">
    <property type="entry name" value="MGS"/>
    <property type="match status" value="1"/>
</dbReference>
<comment type="similarity">
    <text evidence="3 10">Belongs to the PurH family.</text>
</comment>
<dbReference type="PROSITE" id="PS51855">
    <property type="entry name" value="MGS"/>
    <property type="match status" value="1"/>
</dbReference>
<dbReference type="NCBIfam" id="TIGR00355">
    <property type="entry name" value="purH"/>
    <property type="match status" value="1"/>
</dbReference>
<dbReference type="InterPro" id="IPR024051">
    <property type="entry name" value="AICAR_Tfase_dup_dom_sf"/>
</dbReference>
<dbReference type="EC" id="2.1.2.3" evidence="10"/>
<evidence type="ECO:0000256" key="2">
    <source>
        <dbReference type="ARBA" id="ARBA00004954"/>
    </source>
</evidence>
<dbReference type="Pfam" id="PF01808">
    <property type="entry name" value="AICARFT_IMPCHas"/>
    <property type="match status" value="1"/>
</dbReference>
<dbReference type="Gene3D" id="3.40.50.1380">
    <property type="entry name" value="Methylglyoxal synthase-like domain"/>
    <property type="match status" value="1"/>
</dbReference>
<dbReference type="EMBL" id="CP097966">
    <property type="protein sequence ID" value="URQ63729.1"/>
    <property type="molecule type" value="Genomic_DNA"/>
</dbReference>
<accession>A0A9Q8TZG1</accession>
<dbReference type="GO" id="GO:0003937">
    <property type="term" value="F:IMP cyclohydrolase activity"/>
    <property type="evidence" value="ECO:0007669"/>
    <property type="project" value="UniProtKB-UniRule"/>
</dbReference>
<dbReference type="NCBIfam" id="NF002049">
    <property type="entry name" value="PRK00881.1"/>
    <property type="match status" value="1"/>
</dbReference>